<dbReference type="InterPro" id="IPR001789">
    <property type="entry name" value="Sig_transdc_resp-reg_receiver"/>
</dbReference>
<feature type="modified residue" description="4-aspartylphosphate" evidence="6">
    <location>
        <position position="57"/>
    </location>
</feature>
<proteinExistence type="predicted"/>
<dbReference type="GO" id="GO:0000976">
    <property type="term" value="F:transcription cis-regulatory region binding"/>
    <property type="evidence" value="ECO:0007669"/>
    <property type="project" value="TreeGrafter"/>
</dbReference>
<keyword evidence="5" id="KW-0804">Transcription</keyword>
<evidence type="ECO:0000259" key="7">
    <source>
        <dbReference type="PROSITE" id="PS50110"/>
    </source>
</evidence>
<dbReference type="AlphaFoldDB" id="A0A395M221"/>
<dbReference type="Proteomes" id="UP000266389">
    <property type="component" value="Unassembled WGS sequence"/>
</dbReference>
<evidence type="ECO:0000313" key="8">
    <source>
        <dbReference type="EMBL" id="RFM24258.1"/>
    </source>
</evidence>
<evidence type="ECO:0000256" key="2">
    <source>
        <dbReference type="ARBA" id="ARBA00023012"/>
    </source>
</evidence>
<sequence>MTTSAKARVLVVEDDTSLARLIEVVLRQNGYAVDTAHDGVSGIEMYQHTNYDIALVDYIMPAMDGLEVLRHAATHQNAPPIIFMTGNGSETVAVEAMKLGAIDYITKNSGAAFATALVQVVEDALVKIERRKQALASVVSTAGHTVPTNPAASAQAPDLSLQNNAASENTIVMCAWTGEVCYNGEWIKVEEFLRRRFGLQVSHGISPKALARYSNLLKPLSNSPS</sequence>
<keyword evidence="1 6" id="KW-0597">Phosphoprotein</keyword>
<organism evidence="8 9">
    <name type="scientific">Candidatus Thermochlorobacter aerophilus</name>
    <dbReference type="NCBI Taxonomy" id="1868324"/>
    <lineage>
        <taxon>Bacteria</taxon>
        <taxon>Pseudomonadati</taxon>
        <taxon>Chlorobiota</taxon>
        <taxon>Chlorobiia</taxon>
        <taxon>Chlorobiales</taxon>
        <taxon>Candidatus Thermochlorobacteriaceae</taxon>
        <taxon>Candidatus Thermochlorobacter</taxon>
    </lineage>
</organism>
<dbReference type="InterPro" id="IPR011006">
    <property type="entry name" value="CheY-like_superfamily"/>
</dbReference>
<dbReference type="Pfam" id="PF00072">
    <property type="entry name" value="Response_reg"/>
    <property type="match status" value="1"/>
</dbReference>
<comment type="caution">
    <text evidence="8">The sequence shown here is derived from an EMBL/GenBank/DDBJ whole genome shotgun (WGS) entry which is preliminary data.</text>
</comment>
<dbReference type="GO" id="GO:0000156">
    <property type="term" value="F:phosphorelay response regulator activity"/>
    <property type="evidence" value="ECO:0007669"/>
    <property type="project" value="TreeGrafter"/>
</dbReference>
<dbReference type="GO" id="GO:0032993">
    <property type="term" value="C:protein-DNA complex"/>
    <property type="evidence" value="ECO:0007669"/>
    <property type="project" value="TreeGrafter"/>
</dbReference>
<keyword evidence="4" id="KW-0238">DNA-binding</keyword>
<dbReference type="GO" id="GO:0005829">
    <property type="term" value="C:cytosol"/>
    <property type="evidence" value="ECO:0007669"/>
    <property type="project" value="TreeGrafter"/>
</dbReference>
<dbReference type="PANTHER" id="PTHR48111:SF1">
    <property type="entry name" value="TWO-COMPONENT RESPONSE REGULATOR ORR33"/>
    <property type="match status" value="1"/>
</dbReference>
<dbReference type="PROSITE" id="PS50110">
    <property type="entry name" value="RESPONSE_REGULATORY"/>
    <property type="match status" value="1"/>
</dbReference>
<accession>A0A395M221</accession>
<keyword evidence="3" id="KW-0805">Transcription regulation</keyword>
<dbReference type="CDD" id="cd00156">
    <property type="entry name" value="REC"/>
    <property type="match status" value="1"/>
</dbReference>
<dbReference type="GO" id="GO:0006355">
    <property type="term" value="P:regulation of DNA-templated transcription"/>
    <property type="evidence" value="ECO:0007669"/>
    <property type="project" value="TreeGrafter"/>
</dbReference>
<dbReference type="SMART" id="SM00448">
    <property type="entry name" value="REC"/>
    <property type="match status" value="1"/>
</dbReference>
<dbReference type="Gene3D" id="3.40.50.2300">
    <property type="match status" value="1"/>
</dbReference>
<evidence type="ECO:0000256" key="4">
    <source>
        <dbReference type="ARBA" id="ARBA00023125"/>
    </source>
</evidence>
<name>A0A395M221_9BACT</name>
<protein>
    <submittedName>
        <fullName evidence="8">Response regulator</fullName>
    </submittedName>
</protein>
<gene>
    <name evidence="8" type="ORF">D0433_07270</name>
</gene>
<dbReference type="SUPFAM" id="SSF52172">
    <property type="entry name" value="CheY-like"/>
    <property type="match status" value="1"/>
</dbReference>
<keyword evidence="2" id="KW-0902">Two-component regulatory system</keyword>
<evidence type="ECO:0000256" key="1">
    <source>
        <dbReference type="ARBA" id="ARBA00022553"/>
    </source>
</evidence>
<evidence type="ECO:0000256" key="5">
    <source>
        <dbReference type="ARBA" id="ARBA00023163"/>
    </source>
</evidence>
<reference evidence="8 9" key="1">
    <citation type="journal article" date="2011" name="ISME J.">
        <title>Community ecology of hot spring cyanobacterial mats: predominant populations and their functional potential.</title>
        <authorList>
            <person name="Klatt C.G."/>
            <person name="Wood J.M."/>
            <person name="Rusch D.B."/>
            <person name="Bateson M.M."/>
            <person name="Hamamura N."/>
            <person name="Heidelberg J.F."/>
            <person name="Grossman A.R."/>
            <person name="Bhaya D."/>
            <person name="Cohan F.M."/>
            <person name="Kuhl M."/>
            <person name="Bryant D.A."/>
            <person name="Ward D.M."/>
        </authorList>
    </citation>
    <scope>NUCLEOTIDE SEQUENCE [LARGE SCALE GENOMIC DNA]</scope>
    <source>
        <strain evidence="8">OS</strain>
    </source>
</reference>
<dbReference type="EMBL" id="PHFL01000045">
    <property type="protein sequence ID" value="RFM24258.1"/>
    <property type="molecule type" value="Genomic_DNA"/>
</dbReference>
<feature type="domain" description="Response regulatory" evidence="7">
    <location>
        <begin position="8"/>
        <end position="122"/>
    </location>
</feature>
<evidence type="ECO:0000256" key="3">
    <source>
        <dbReference type="ARBA" id="ARBA00023015"/>
    </source>
</evidence>
<dbReference type="InterPro" id="IPR039420">
    <property type="entry name" value="WalR-like"/>
</dbReference>
<evidence type="ECO:0000256" key="6">
    <source>
        <dbReference type="PROSITE-ProRule" id="PRU00169"/>
    </source>
</evidence>
<evidence type="ECO:0000313" key="9">
    <source>
        <dbReference type="Proteomes" id="UP000266389"/>
    </source>
</evidence>
<dbReference type="PANTHER" id="PTHR48111">
    <property type="entry name" value="REGULATOR OF RPOS"/>
    <property type="match status" value="1"/>
</dbReference>